<comment type="caution">
    <text evidence="2">The sequence shown here is derived from an EMBL/GenBank/DDBJ whole genome shotgun (WGS) entry which is preliminary data.</text>
</comment>
<dbReference type="InterPro" id="IPR044927">
    <property type="entry name" value="Endonuclea_NS_2"/>
</dbReference>
<organism evidence="2 3">
    <name type="scientific">Thalassolituus marinus</name>
    <dbReference type="NCBI Taxonomy" id="671053"/>
    <lineage>
        <taxon>Bacteria</taxon>
        <taxon>Pseudomonadati</taxon>
        <taxon>Pseudomonadota</taxon>
        <taxon>Gammaproteobacteria</taxon>
        <taxon>Oceanospirillales</taxon>
        <taxon>Oceanospirillaceae</taxon>
        <taxon>Thalassolituus</taxon>
    </lineage>
</organism>
<dbReference type="EMBL" id="JAEDAH010000093">
    <property type="protein sequence ID" value="MCA6064824.1"/>
    <property type="molecule type" value="Genomic_DNA"/>
</dbReference>
<name>A0ABS7ZSZ1_9GAMM</name>
<dbReference type="Pfam" id="PF13930">
    <property type="entry name" value="Endonuclea_NS_2"/>
    <property type="match status" value="1"/>
</dbReference>
<evidence type="ECO:0000313" key="3">
    <source>
        <dbReference type="Proteomes" id="UP000714380"/>
    </source>
</evidence>
<evidence type="ECO:0000313" key="2">
    <source>
        <dbReference type="EMBL" id="MCA6064824.1"/>
    </source>
</evidence>
<keyword evidence="2" id="KW-0540">Nuclease</keyword>
<proteinExistence type="predicted"/>
<gene>
    <name evidence="2" type="ORF">I9W95_14520</name>
</gene>
<dbReference type="Proteomes" id="UP000714380">
    <property type="component" value="Unassembled WGS sequence"/>
</dbReference>
<sequence length="54" mass="6114">MENKWTKALEEGKEVTVDIQPIYEAAGKRPSSFEVIYEIDGKEYFADFLNQAGG</sequence>
<evidence type="ECO:0000259" key="1">
    <source>
        <dbReference type="Pfam" id="PF13930"/>
    </source>
</evidence>
<accession>A0ABS7ZSZ1</accession>
<dbReference type="GO" id="GO:0004519">
    <property type="term" value="F:endonuclease activity"/>
    <property type="evidence" value="ECO:0007669"/>
    <property type="project" value="UniProtKB-KW"/>
</dbReference>
<protein>
    <submittedName>
        <fullName evidence="2">DNA/RNA non-specific endonuclease</fullName>
    </submittedName>
</protein>
<dbReference type="RefSeq" id="WP_225676170.1">
    <property type="nucleotide sequence ID" value="NZ_JAEDAH010000093.1"/>
</dbReference>
<keyword evidence="2" id="KW-0255">Endonuclease</keyword>
<reference evidence="2 3" key="1">
    <citation type="submission" date="2020-12" db="EMBL/GenBank/DDBJ databases">
        <title>Novel Thalassolituus-related marine hydrocarbonoclastic bacteria mediated algae-derived hydrocarbons mineralization in twilight zone of the northern South China Sea.</title>
        <authorList>
            <person name="Dong C."/>
        </authorList>
    </citation>
    <scope>NUCLEOTIDE SEQUENCE [LARGE SCALE GENOMIC DNA]</scope>
    <source>
        <strain evidence="2 3">IMCC1826</strain>
    </source>
</reference>
<keyword evidence="2" id="KW-0378">Hydrolase</keyword>
<feature type="domain" description="Type VII secretion system protein EssD-like" evidence="1">
    <location>
        <begin position="1"/>
        <end position="41"/>
    </location>
</feature>
<keyword evidence="3" id="KW-1185">Reference proteome</keyword>